<dbReference type="GO" id="GO:0006412">
    <property type="term" value="P:translation"/>
    <property type="evidence" value="ECO:0007669"/>
    <property type="project" value="UniProtKB-UniRule"/>
</dbReference>
<dbReference type="GO" id="GO:0003735">
    <property type="term" value="F:structural constituent of ribosome"/>
    <property type="evidence" value="ECO:0007669"/>
    <property type="project" value="InterPro"/>
</dbReference>
<reference evidence="6" key="1">
    <citation type="submission" date="2014-11" db="EMBL/GenBank/DDBJ databases">
        <authorList>
            <person name="Zhu J."/>
            <person name="Qi W."/>
            <person name="Song R."/>
        </authorList>
    </citation>
    <scope>NUCLEOTIDE SEQUENCE</scope>
</reference>
<dbReference type="GO" id="GO:1990904">
    <property type="term" value="C:ribonucleoprotein complex"/>
    <property type="evidence" value="ECO:0007669"/>
    <property type="project" value="UniProtKB-KW"/>
</dbReference>
<dbReference type="AlphaFoldDB" id="A0A1B1TBP4"/>
<keyword evidence="2 4" id="KW-0689">Ribosomal protein</keyword>
<evidence type="ECO:0000256" key="5">
    <source>
        <dbReference type="SAM" id="Coils"/>
    </source>
</evidence>
<dbReference type="SUPFAM" id="SSF46561">
    <property type="entry name" value="Ribosomal protein L29 (L29p)"/>
    <property type="match status" value="1"/>
</dbReference>
<dbReference type="Gene3D" id="1.10.287.310">
    <property type="match status" value="1"/>
</dbReference>
<dbReference type="GO" id="GO:0005840">
    <property type="term" value="C:ribosome"/>
    <property type="evidence" value="ECO:0007669"/>
    <property type="project" value="UniProtKB-KW"/>
</dbReference>
<name>A0A1B1TBP4_9ARCH</name>
<keyword evidence="5" id="KW-0175">Coiled coil</keyword>
<dbReference type="Pfam" id="PF00831">
    <property type="entry name" value="Ribosomal_L29"/>
    <property type="match status" value="1"/>
</dbReference>
<dbReference type="NCBIfam" id="TIGR00012">
    <property type="entry name" value="L29"/>
    <property type="match status" value="1"/>
</dbReference>
<dbReference type="InterPro" id="IPR036049">
    <property type="entry name" value="Ribosomal_uL29_sf"/>
</dbReference>
<protein>
    <recommendedName>
        <fullName evidence="4">Large ribosomal subunit protein uL29</fullName>
    </recommendedName>
</protein>
<keyword evidence="3 4" id="KW-0687">Ribonucleoprotein</keyword>
<evidence type="ECO:0000256" key="3">
    <source>
        <dbReference type="ARBA" id="ARBA00023274"/>
    </source>
</evidence>
<dbReference type="HAMAP" id="MF_00374">
    <property type="entry name" value="Ribosomal_uL29"/>
    <property type="match status" value="1"/>
</dbReference>
<accession>A0A1B1TBP4</accession>
<proteinExistence type="inferred from homology"/>
<evidence type="ECO:0000256" key="1">
    <source>
        <dbReference type="ARBA" id="ARBA00009254"/>
    </source>
</evidence>
<gene>
    <name evidence="4" type="primary">rpl29</name>
</gene>
<dbReference type="EMBL" id="KP211849">
    <property type="protein sequence ID" value="ANV79698.1"/>
    <property type="molecule type" value="Genomic_DNA"/>
</dbReference>
<evidence type="ECO:0000256" key="4">
    <source>
        <dbReference type="HAMAP-Rule" id="MF_00374"/>
    </source>
</evidence>
<organism evidence="6">
    <name type="scientific">uncultured Poseidoniia archaeon</name>
    <dbReference type="NCBI Taxonomy" id="1697135"/>
    <lineage>
        <taxon>Archaea</taxon>
        <taxon>Methanobacteriati</taxon>
        <taxon>Thermoplasmatota</taxon>
        <taxon>Candidatus Poseidoniia</taxon>
        <taxon>environmental samples</taxon>
    </lineage>
</organism>
<reference evidence="6" key="2">
    <citation type="journal article" date="2015" name="ISME J.">
        <title>A new class of marine Euryarchaeota group II from the Mediterranean deep chlorophyll maximum.</title>
        <authorList>
            <person name="Martin-Cuadrado A.B."/>
            <person name="Garcia-Heredia I."/>
            <person name="Molto A.G."/>
            <person name="Lopez-Ubeda R."/>
            <person name="Kimes N."/>
            <person name="Lopez-Garcia P."/>
            <person name="Moreira D."/>
            <person name="Rodriguez-Valera F."/>
        </authorList>
    </citation>
    <scope>NUCLEOTIDE SEQUENCE</scope>
</reference>
<sequence>MSHVKSRDIDSMNMEQRERRLAELKEELLQLRSQQALGGSSADSGAYKQTRRSIARLITKMNQGQKE</sequence>
<evidence type="ECO:0000256" key="2">
    <source>
        <dbReference type="ARBA" id="ARBA00022980"/>
    </source>
</evidence>
<comment type="similarity">
    <text evidence="1 4">Belongs to the universal ribosomal protein uL29 family.</text>
</comment>
<feature type="coiled-coil region" evidence="5">
    <location>
        <begin position="7"/>
        <end position="34"/>
    </location>
</feature>
<dbReference type="InterPro" id="IPR001854">
    <property type="entry name" value="Ribosomal_uL29"/>
</dbReference>
<evidence type="ECO:0000313" key="6">
    <source>
        <dbReference type="EMBL" id="ANV79698.1"/>
    </source>
</evidence>